<organism evidence="6 7">
    <name type="scientific">Pseudoalteromonas rubra</name>
    <dbReference type="NCBI Taxonomy" id="43658"/>
    <lineage>
        <taxon>Bacteria</taxon>
        <taxon>Pseudomonadati</taxon>
        <taxon>Pseudomonadota</taxon>
        <taxon>Gammaproteobacteria</taxon>
        <taxon>Alteromonadales</taxon>
        <taxon>Pseudoalteromonadaceae</taxon>
        <taxon>Pseudoalteromonas</taxon>
    </lineage>
</organism>
<dbReference type="Pfam" id="PF00440">
    <property type="entry name" value="TetR_N"/>
    <property type="match status" value="1"/>
</dbReference>
<reference evidence="7" key="2">
    <citation type="submission" date="2019-06" db="EMBL/GenBank/DDBJ databases">
        <title>Co-occurence of chitin degradation, pigmentation and bioactivity in marine Pseudoalteromonas.</title>
        <authorList>
            <person name="Sonnenschein E.C."/>
            <person name="Bech P.K."/>
        </authorList>
    </citation>
    <scope>NUCLEOTIDE SEQUENCE [LARGE SCALE GENOMIC DNA]</scope>
    <source>
        <strain evidence="7">S2599</strain>
    </source>
</reference>
<dbReference type="RefSeq" id="WP_138543096.1">
    <property type="nucleotide sequence ID" value="NZ_PNCJ01000004.1"/>
</dbReference>
<dbReference type="EMBL" id="PNCJ01000004">
    <property type="protein sequence ID" value="TMP39850.1"/>
    <property type="molecule type" value="Genomic_DNA"/>
</dbReference>
<evidence type="ECO:0000259" key="5">
    <source>
        <dbReference type="PROSITE" id="PS50977"/>
    </source>
</evidence>
<sequence length="187" mass="20714">MAVNEKKRGRPAGKRSLLSAESILDTAKYLMKRDGKVPSVRAIATHLAVDPMAIYHYFKNKTVLLEALTTSLVAQIYQPSQNSAWQAELKRLCISYIELLSEYNGLLQTILSMKSYGPAQVFTERYQAIVGPLGLHQKTEKAGLDLLADYLHGFALSVSCCHDKALIKSEMMDGPLALLCHSLESQT</sequence>
<evidence type="ECO:0000313" key="7">
    <source>
        <dbReference type="Proteomes" id="UP000306719"/>
    </source>
</evidence>
<name>A0A5S3X5B0_9GAMM</name>
<dbReference type="InterPro" id="IPR009057">
    <property type="entry name" value="Homeodomain-like_sf"/>
</dbReference>
<evidence type="ECO:0000313" key="6">
    <source>
        <dbReference type="EMBL" id="TMP39850.1"/>
    </source>
</evidence>
<feature type="DNA-binding region" description="H-T-H motif" evidence="4">
    <location>
        <begin position="39"/>
        <end position="58"/>
    </location>
</feature>
<keyword evidence="2 4" id="KW-0238">DNA-binding</keyword>
<dbReference type="Pfam" id="PF02909">
    <property type="entry name" value="TetR_C_1"/>
    <property type="match status" value="1"/>
</dbReference>
<dbReference type="GO" id="GO:0003677">
    <property type="term" value="F:DNA binding"/>
    <property type="evidence" value="ECO:0007669"/>
    <property type="project" value="UniProtKB-UniRule"/>
</dbReference>
<evidence type="ECO:0000256" key="1">
    <source>
        <dbReference type="ARBA" id="ARBA00023015"/>
    </source>
</evidence>
<dbReference type="PROSITE" id="PS50977">
    <property type="entry name" value="HTH_TETR_2"/>
    <property type="match status" value="1"/>
</dbReference>
<proteinExistence type="predicted"/>
<keyword evidence="3" id="KW-0804">Transcription</keyword>
<accession>A0A5S3X5B0</accession>
<evidence type="ECO:0000256" key="2">
    <source>
        <dbReference type="ARBA" id="ARBA00023125"/>
    </source>
</evidence>
<evidence type="ECO:0000256" key="4">
    <source>
        <dbReference type="PROSITE-ProRule" id="PRU00335"/>
    </source>
</evidence>
<dbReference type="SUPFAM" id="SSF48498">
    <property type="entry name" value="Tetracyclin repressor-like, C-terminal domain"/>
    <property type="match status" value="1"/>
</dbReference>
<dbReference type="OrthoDB" id="329481at2"/>
<feature type="domain" description="HTH tetR-type" evidence="5">
    <location>
        <begin position="17"/>
        <end position="76"/>
    </location>
</feature>
<evidence type="ECO:0000256" key="3">
    <source>
        <dbReference type="ARBA" id="ARBA00023163"/>
    </source>
</evidence>
<dbReference type="AlphaFoldDB" id="A0A5S3X5B0"/>
<keyword evidence="1" id="KW-0805">Transcription regulation</keyword>
<dbReference type="InterPro" id="IPR001647">
    <property type="entry name" value="HTH_TetR"/>
</dbReference>
<dbReference type="Gene3D" id="1.10.357.10">
    <property type="entry name" value="Tetracycline Repressor, domain 2"/>
    <property type="match status" value="1"/>
</dbReference>
<comment type="caution">
    <text evidence="6">The sequence shown here is derived from an EMBL/GenBank/DDBJ whole genome shotgun (WGS) entry which is preliminary data.</text>
</comment>
<reference evidence="6 7" key="1">
    <citation type="submission" date="2018-01" db="EMBL/GenBank/DDBJ databases">
        <authorList>
            <person name="Paulsen S."/>
            <person name="Gram L.K."/>
        </authorList>
    </citation>
    <scope>NUCLEOTIDE SEQUENCE [LARGE SCALE GENOMIC DNA]</scope>
    <source>
        <strain evidence="6 7">S2599</strain>
    </source>
</reference>
<dbReference type="InterPro" id="IPR004111">
    <property type="entry name" value="Repressor_TetR_C"/>
</dbReference>
<dbReference type="SUPFAM" id="SSF46689">
    <property type="entry name" value="Homeodomain-like"/>
    <property type="match status" value="1"/>
</dbReference>
<dbReference type="InterPro" id="IPR036271">
    <property type="entry name" value="Tet_transcr_reg_TetR-rel_C_sf"/>
</dbReference>
<dbReference type="Proteomes" id="UP000306719">
    <property type="component" value="Unassembled WGS sequence"/>
</dbReference>
<dbReference type="GO" id="GO:0045892">
    <property type="term" value="P:negative regulation of DNA-templated transcription"/>
    <property type="evidence" value="ECO:0007669"/>
    <property type="project" value="InterPro"/>
</dbReference>
<protein>
    <submittedName>
        <fullName evidence="6">TetR family transcriptional regulator</fullName>
    </submittedName>
</protein>
<gene>
    <name evidence="6" type="ORF">CWB98_00850</name>
</gene>